<organism evidence="2 3">
    <name type="scientific">Neurospora tetraspora</name>
    <dbReference type="NCBI Taxonomy" id="94610"/>
    <lineage>
        <taxon>Eukaryota</taxon>
        <taxon>Fungi</taxon>
        <taxon>Dikarya</taxon>
        <taxon>Ascomycota</taxon>
        <taxon>Pezizomycotina</taxon>
        <taxon>Sordariomycetes</taxon>
        <taxon>Sordariomycetidae</taxon>
        <taxon>Sordariales</taxon>
        <taxon>Sordariaceae</taxon>
        <taxon>Neurospora</taxon>
    </lineage>
</organism>
<dbReference type="AlphaFoldDB" id="A0AAE0J0N0"/>
<evidence type="ECO:0000313" key="3">
    <source>
        <dbReference type="Proteomes" id="UP001278500"/>
    </source>
</evidence>
<dbReference type="Proteomes" id="UP001278500">
    <property type="component" value="Unassembled WGS sequence"/>
</dbReference>
<protein>
    <submittedName>
        <fullName evidence="2">Uncharacterized protein</fullName>
    </submittedName>
</protein>
<feature type="region of interest" description="Disordered" evidence="1">
    <location>
        <begin position="1"/>
        <end position="57"/>
    </location>
</feature>
<accession>A0AAE0J0N0</accession>
<dbReference type="RefSeq" id="XP_062676651.1">
    <property type="nucleotide sequence ID" value="XM_062831353.1"/>
</dbReference>
<sequence>MEERQQSPLPPIEISSDSKDFATPINPPSPPRGRKPAASSPLPARPPPVSPSTMAPATTNISPMWQSLPVELVQRVLHELVSIHLWDIDSDPFYPWETLRQLNHQQRRRIDALYRQLLLPISNLTLWTEFCPTSKHSPDDLDSGTGLLYRFWVWDEDKGYNSTNDTITLSLAGTETMLSVDDDEGFDTSKGWTKYVNSFPPGGLYVNPQPDYGFTLKLSSPPRPGYSPDFHLSLQGEIPASHVPDVQDDSDDDSIKLSSSQLIGALIRAWKKRIIEYERQGIWKTQWYIPLERLDDLPEV</sequence>
<name>A0AAE0J0N0_9PEZI</name>
<evidence type="ECO:0000313" key="2">
    <source>
        <dbReference type="EMBL" id="KAK3334485.1"/>
    </source>
</evidence>
<evidence type="ECO:0000256" key="1">
    <source>
        <dbReference type="SAM" id="MobiDB-lite"/>
    </source>
</evidence>
<reference evidence="2" key="1">
    <citation type="journal article" date="2023" name="Mol. Phylogenet. Evol.">
        <title>Genome-scale phylogeny and comparative genomics of the fungal order Sordariales.</title>
        <authorList>
            <person name="Hensen N."/>
            <person name="Bonometti L."/>
            <person name="Westerberg I."/>
            <person name="Brannstrom I.O."/>
            <person name="Guillou S."/>
            <person name="Cros-Aarteil S."/>
            <person name="Calhoun S."/>
            <person name="Haridas S."/>
            <person name="Kuo A."/>
            <person name="Mondo S."/>
            <person name="Pangilinan J."/>
            <person name="Riley R."/>
            <person name="LaButti K."/>
            <person name="Andreopoulos B."/>
            <person name="Lipzen A."/>
            <person name="Chen C."/>
            <person name="Yan M."/>
            <person name="Daum C."/>
            <person name="Ng V."/>
            <person name="Clum A."/>
            <person name="Steindorff A."/>
            <person name="Ohm R.A."/>
            <person name="Martin F."/>
            <person name="Silar P."/>
            <person name="Natvig D.O."/>
            <person name="Lalanne C."/>
            <person name="Gautier V."/>
            <person name="Ament-Velasquez S.L."/>
            <person name="Kruys A."/>
            <person name="Hutchinson M.I."/>
            <person name="Powell A.J."/>
            <person name="Barry K."/>
            <person name="Miller A.N."/>
            <person name="Grigoriev I.V."/>
            <person name="Debuchy R."/>
            <person name="Gladieux P."/>
            <person name="Hiltunen Thoren M."/>
            <person name="Johannesson H."/>
        </authorList>
    </citation>
    <scope>NUCLEOTIDE SEQUENCE</scope>
    <source>
        <strain evidence="2">CBS 560.94</strain>
    </source>
</reference>
<keyword evidence="3" id="KW-1185">Reference proteome</keyword>
<reference evidence="2" key="2">
    <citation type="submission" date="2023-06" db="EMBL/GenBank/DDBJ databases">
        <authorList>
            <consortium name="Lawrence Berkeley National Laboratory"/>
            <person name="Haridas S."/>
            <person name="Hensen N."/>
            <person name="Bonometti L."/>
            <person name="Westerberg I."/>
            <person name="Brannstrom I.O."/>
            <person name="Guillou S."/>
            <person name="Cros-Aarteil S."/>
            <person name="Calhoun S."/>
            <person name="Kuo A."/>
            <person name="Mondo S."/>
            <person name="Pangilinan J."/>
            <person name="Riley R."/>
            <person name="Labutti K."/>
            <person name="Andreopoulos B."/>
            <person name="Lipzen A."/>
            <person name="Chen C."/>
            <person name="Yanf M."/>
            <person name="Daum C."/>
            <person name="Ng V."/>
            <person name="Clum A."/>
            <person name="Steindorff A."/>
            <person name="Ohm R."/>
            <person name="Martin F."/>
            <person name="Silar P."/>
            <person name="Natvig D."/>
            <person name="Lalanne C."/>
            <person name="Gautier V."/>
            <person name="Ament-Velasquez S.L."/>
            <person name="Kruys A."/>
            <person name="Hutchinson M.I."/>
            <person name="Powell A.J."/>
            <person name="Barry K."/>
            <person name="Miller A.N."/>
            <person name="Grigoriev I.V."/>
            <person name="Debuchy R."/>
            <person name="Gladieux P."/>
            <person name="Thoren M.H."/>
            <person name="Johannesson H."/>
        </authorList>
    </citation>
    <scope>NUCLEOTIDE SEQUENCE</scope>
    <source>
        <strain evidence="2">CBS 560.94</strain>
    </source>
</reference>
<comment type="caution">
    <text evidence="2">The sequence shown here is derived from an EMBL/GenBank/DDBJ whole genome shotgun (WGS) entry which is preliminary data.</text>
</comment>
<gene>
    <name evidence="2" type="ORF">B0H65DRAFT_74101</name>
</gene>
<dbReference type="EMBL" id="JAUEPP010000010">
    <property type="protein sequence ID" value="KAK3334485.1"/>
    <property type="molecule type" value="Genomic_DNA"/>
</dbReference>
<dbReference type="GeneID" id="87868507"/>
<proteinExistence type="predicted"/>